<dbReference type="KEGG" id="acep:105620855"/>
<gene>
    <name evidence="2" type="primary">105620855</name>
</gene>
<evidence type="ECO:0000313" key="3">
    <source>
        <dbReference type="Proteomes" id="UP000005205"/>
    </source>
</evidence>
<dbReference type="Proteomes" id="UP000005205">
    <property type="component" value="Unassembled WGS sequence"/>
</dbReference>
<dbReference type="OrthoDB" id="6067390at2759"/>
<name>A0A158NJL1_ATTCE</name>
<evidence type="ECO:0000256" key="1">
    <source>
        <dbReference type="SAM" id="Phobius"/>
    </source>
</evidence>
<dbReference type="InParanoid" id="A0A158NJL1"/>
<organism evidence="2 3">
    <name type="scientific">Atta cephalotes</name>
    <name type="common">Leafcutter ant</name>
    <dbReference type="NCBI Taxonomy" id="12957"/>
    <lineage>
        <taxon>Eukaryota</taxon>
        <taxon>Metazoa</taxon>
        <taxon>Ecdysozoa</taxon>
        <taxon>Arthropoda</taxon>
        <taxon>Hexapoda</taxon>
        <taxon>Insecta</taxon>
        <taxon>Pterygota</taxon>
        <taxon>Neoptera</taxon>
        <taxon>Endopterygota</taxon>
        <taxon>Hymenoptera</taxon>
        <taxon>Apocrita</taxon>
        <taxon>Aculeata</taxon>
        <taxon>Formicoidea</taxon>
        <taxon>Formicidae</taxon>
        <taxon>Myrmicinae</taxon>
        <taxon>Atta</taxon>
    </lineage>
</organism>
<dbReference type="EMBL" id="ADTU01018041">
    <property type="status" value="NOT_ANNOTATED_CDS"/>
    <property type="molecule type" value="Genomic_DNA"/>
</dbReference>
<reference evidence="3" key="1">
    <citation type="journal article" date="2011" name="PLoS Genet.">
        <title>The genome sequence of the leaf-cutter ant Atta cephalotes reveals insights into its obligate symbiotic lifestyle.</title>
        <authorList>
            <person name="Suen G."/>
            <person name="Teiling C."/>
            <person name="Li L."/>
            <person name="Holt C."/>
            <person name="Abouheif E."/>
            <person name="Bornberg-Bauer E."/>
            <person name="Bouffard P."/>
            <person name="Caldera E.J."/>
            <person name="Cash E."/>
            <person name="Cavanaugh A."/>
            <person name="Denas O."/>
            <person name="Elhaik E."/>
            <person name="Fave M.J."/>
            <person name="Gadau J."/>
            <person name="Gibson J.D."/>
            <person name="Graur D."/>
            <person name="Grubbs K.J."/>
            <person name="Hagen D.E."/>
            <person name="Harkins T.T."/>
            <person name="Helmkampf M."/>
            <person name="Hu H."/>
            <person name="Johnson B.R."/>
            <person name="Kim J."/>
            <person name="Marsh S.E."/>
            <person name="Moeller J.A."/>
            <person name="Munoz-Torres M.C."/>
            <person name="Murphy M.C."/>
            <person name="Naughton M.C."/>
            <person name="Nigam S."/>
            <person name="Overson R."/>
            <person name="Rajakumar R."/>
            <person name="Reese J.T."/>
            <person name="Scott J.J."/>
            <person name="Smith C.R."/>
            <person name="Tao S."/>
            <person name="Tsutsui N.D."/>
            <person name="Viljakainen L."/>
            <person name="Wissler L."/>
            <person name="Yandell M.D."/>
            <person name="Zimmer F."/>
            <person name="Taylor J."/>
            <person name="Slater S.C."/>
            <person name="Clifton S.W."/>
            <person name="Warren W.C."/>
            <person name="Elsik C.G."/>
            <person name="Smith C.D."/>
            <person name="Weinstock G.M."/>
            <person name="Gerardo N.M."/>
            <person name="Currie C.R."/>
        </authorList>
    </citation>
    <scope>NUCLEOTIDE SEQUENCE [LARGE SCALE GENOMIC DNA]</scope>
</reference>
<dbReference type="FunCoup" id="A0A158NJL1">
    <property type="interactions" value="39"/>
</dbReference>
<evidence type="ECO:0000313" key="2">
    <source>
        <dbReference type="EnsemblMetazoa" id="XP_012057719.1"/>
    </source>
</evidence>
<proteinExistence type="predicted"/>
<dbReference type="AlphaFoldDB" id="A0A158NJL1"/>
<keyword evidence="1" id="KW-0472">Membrane</keyword>
<keyword evidence="1" id="KW-1133">Transmembrane helix</keyword>
<keyword evidence="1" id="KW-0812">Transmembrane</keyword>
<dbReference type="OMA" id="QFPYKYY"/>
<sequence>MSQGTYRPVKYPYTLTAKIANFPYKYYIQYSWLYKYYIIGTLVCLPIFYKIQKLSYSPENVAKWEKIHHEMFYGTPDGHH</sequence>
<dbReference type="eggNOG" id="ENOG502S7Y5">
    <property type="taxonomic scope" value="Eukaryota"/>
</dbReference>
<protein>
    <submittedName>
        <fullName evidence="2">Uncharacterized protein</fullName>
    </submittedName>
</protein>
<accession>A0A158NJL1</accession>
<keyword evidence="3" id="KW-1185">Reference proteome</keyword>
<reference evidence="2" key="2">
    <citation type="submission" date="2016-04" db="UniProtKB">
        <authorList>
            <consortium name="EnsemblMetazoa"/>
        </authorList>
    </citation>
    <scope>IDENTIFICATION</scope>
</reference>
<dbReference type="EnsemblMetazoa" id="XM_012202329.1">
    <property type="protein sequence ID" value="XP_012057719.1"/>
    <property type="gene ID" value="LOC105620855"/>
</dbReference>
<feature type="transmembrane region" description="Helical" evidence="1">
    <location>
        <begin position="32"/>
        <end position="49"/>
    </location>
</feature>